<dbReference type="Proteomes" id="UP000433483">
    <property type="component" value="Unassembled WGS sequence"/>
</dbReference>
<protein>
    <submittedName>
        <fullName evidence="6">Uncharacterized protein</fullName>
    </submittedName>
</protein>
<evidence type="ECO:0000313" key="18">
    <source>
        <dbReference type="Proteomes" id="UP000486351"/>
    </source>
</evidence>
<evidence type="ECO:0000313" key="11">
    <source>
        <dbReference type="Proteomes" id="UP000429523"/>
    </source>
</evidence>
<dbReference type="AlphaFoldDB" id="A0A6A3R0Y7"/>
<evidence type="ECO:0000313" key="8">
    <source>
        <dbReference type="EMBL" id="KAE9200205.1"/>
    </source>
</evidence>
<evidence type="ECO:0000313" key="7">
    <source>
        <dbReference type="EMBL" id="KAE9191040.1"/>
    </source>
</evidence>
<proteinExistence type="predicted"/>
<evidence type="ECO:0000313" key="9">
    <source>
        <dbReference type="EMBL" id="KAE9277305.1"/>
    </source>
</evidence>
<evidence type="ECO:0000313" key="5">
    <source>
        <dbReference type="EMBL" id="KAE9087191.1"/>
    </source>
</evidence>
<dbReference type="EMBL" id="QXGA01003096">
    <property type="protein sequence ID" value="KAE9087591.1"/>
    <property type="molecule type" value="Genomic_DNA"/>
</dbReference>
<accession>A0A6A3R0Y7</accession>
<evidence type="ECO:0000313" key="6">
    <source>
        <dbReference type="EMBL" id="KAE9087591.1"/>
    </source>
</evidence>
<dbReference type="Proteomes" id="UP000440732">
    <property type="component" value="Unassembled WGS sequence"/>
</dbReference>
<feature type="coiled-coil region" evidence="1">
    <location>
        <begin position="2"/>
        <end position="30"/>
    </location>
</feature>
<evidence type="ECO:0000313" key="12">
    <source>
        <dbReference type="Proteomes" id="UP000433483"/>
    </source>
</evidence>
<reference evidence="11 12" key="1">
    <citation type="submission" date="2018-08" db="EMBL/GenBank/DDBJ databases">
        <title>Genomic investigation of the strawberry pathogen Phytophthora fragariae indicates pathogenicity is determined by transcriptional variation in three key races.</title>
        <authorList>
            <person name="Adams T.M."/>
            <person name="Armitage A.D."/>
            <person name="Sobczyk M.K."/>
            <person name="Bates H.J."/>
            <person name="Dunwell J.M."/>
            <person name="Nellist C.F."/>
            <person name="Harrison R.J."/>
        </authorList>
    </citation>
    <scope>NUCLEOTIDE SEQUENCE [LARGE SCALE GENOMIC DNA]</scope>
    <source>
        <strain evidence="9 13">A4</strain>
        <strain evidence="8 14">BC-1</strain>
        <strain evidence="7 12">NOV-27</strain>
        <strain evidence="6 15">NOV-5</strain>
        <strain evidence="4 16">NOV-71</strain>
        <strain evidence="10 18">NOV-77</strain>
        <strain evidence="2 11">NOV-9</strain>
        <strain evidence="5 19">ONT-3</strain>
        <strain evidence="3 17">SCRP245</strain>
    </source>
</reference>
<organism evidence="6 15">
    <name type="scientific">Phytophthora fragariae</name>
    <dbReference type="NCBI Taxonomy" id="53985"/>
    <lineage>
        <taxon>Eukaryota</taxon>
        <taxon>Sar</taxon>
        <taxon>Stramenopiles</taxon>
        <taxon>Oomycota</taxon>
        <taxon>Peronosporomycetes</taxon>
        <taxon>Peronosporales</taxon>
        <taxon>Peronosporaceae</taxon>
        <taxon>Phytophthora</taxon>
    </lineage>
</organism>
<evidence type="ECO:0000256" key="1">
    <source>
        <dbReference type="SAM" id="Coils"/>
    </source>
</evidence>
<evidence type="ECO:0000313" key="13">
    <source>
        <dbReference type="Proteomes" id="UP000437068"/>
    </source>
</evidence>
<evidence type="ECO:0000313" key="2">
    <source>
        <dbReference type="EMBL" id="KAE8928578.1"/>
    </source>
</evidence>
<evidence type="ECO:0000313" key="15">
    <source>
        <dbReference type="Proteomes" id="UP000440732"/>
    </source>
</evidence>
<dbReference type="OrthoDB" id="1933107at2759"/>
<gene>
    <name evidence="9" type="ORF">PF001_g25718</name>
    <name evidence="8" type="ORF">PF002_g21902</name>
    <name evidence="7" type="ORF">PF005_g19007</name>
    <name evidence="6" type="ORF">PF006_g25769</name>
    <name evidence="4" type="ORF">PF007_g20828</name>
    <name evidence="10" type="ORF">PF008_g20041</name>
    <name evidence="2" type="ORF">PF009_g21287</name>
    <name evidence="5" type="ORF">PF010_g19815</name>
    <name evidence="3" type="ORF">PF011_g17830</name>
</gene>
<evidence type="ECO:0000313" key="19">
    <source>
        <dbReference type="Proteomes" id="UP000488956"/>
    </source>
</evidence>
<name>A0A6A3R0Y7_9STRA</name>
<evidence type="ECO:0000313" key="3">
    <source>
        <dbReference type="EMBL" id="KAE8991728.1"/>
    </source>
</evidence>
<evidence type="ECO:0000313" key="10">
    <source>
        <dbReference type="EMBL" id="KAE9312104.1"/>
    </source>
</evidence>
<dbReference type="EMBL" id="QXFY01001673">
    <property type="protein sequence ID" value="KAE9312104.1"/>
    <property type="molecule type" value="Genomic_DNA"/>
</dbReference>
<dbReference type="Proteomes" id="UP000440367">
    <property type="component" value="Unassembled WGS sequence"/>
</dbReference>
<evidence type="ECO:0000313" key="14">
    <source>
        <dbReference type="Proteomes" id="UP000440367"/>
    </source>
</evidence>
<dbReference type="EMBL" id="QXGB01001422">
    <property type="protein sequence ID" value="KAE9191040.1"/>
    <property type="molecule type" value="Genomic_DNA"/>
</dbReference>
<dbReference type="EMBL" id="QXFW01001379">
    <property type="protein sequence ID" value="KAE8991728.1"/>
    <property type="molecule type" value="Genomic_DNA"/>
</dbReference>
<dbReference type="Proteomes" id="UP000486351">
    <property type="component" value="Unassembled WGS sequence"/>
</dbReference>
<dbReference type="Proteomes" id="UP000460718">
    <property type="component" value="Unassembled WGS sequence"/>
</dbReference>
<evidence type="ECO:0000313" key="16">
    <source>
        <dbReference type="Proteomes" id="UP000441208"/>
    </source>
</evidence>
<dbReference type="EMBL" id="QXFZ01001702">
    <property type="protein sequence ID" value="KAE9086304.1"/>
    <property type="molecule type" value="Genomic_DNA"/>
</dbReference>
<keyword evidence="12" id="KW-1185">Reference proteome</keyword>
<dbReference type="EMBL" id="QXFX01001630">
    <property type="protein sequence ID" value="KAE9087191.1"/>
    <property type="molecule type" value="Genomic_DNA"/>
</dbReference>
<sequence length="71" mass="8121">MIAGEQQKLAEEEKERLEQQIKKLKAQSMSLVTFGEKEIVGWVLRAPVDDKLKLHSEVIAALYSRQGRGRK</sequence>
<dbReference type="Proteomes" id="UP000437068">
    <property type="component" value="Unassembled WGS sequence"/>
</dbReference>
<keyword evidence="1" id="KW-0175">Coiled coil</keyword>
<comment type="caution">
    <text evidence="6">The sequence shown here is derived from an EMBL/GenBank/DDBJ whole genome shotgun (WGS) entry which is preliminary data.</text>
</comment>
<dbReference type="EMBL" id="QXGE01003066">
    <property type="protein sequence ID" value="KAE9277305.1"/>
    <property type="molecule type" value="Genomic_DNA"/>
</dbReference>
<dbReference type="EMBL" id="QXGF01001656">
    <property type="protein sequence ID" value="KAE8928578.1"/>
    <property type="molecule type" value="Genomic_DNA"/>
</dbReference>
<dbReference type="EMBL" id="QXGD01001727">
    <property type="protein sequence ID" value="KAE9200205.1"/>
    <property type="molecule type" value="Genomic_DNA"/>
</dbReference>
<dbReference type="Proteomes" id="UP000488956">
    <property type="component" value="Unassembled WGS sequence"/>
</dbReference>
<evidence type="ECO:0000313" key="17">
    <source>
        <dbReference type="Proteomes" id="UP000460718"/>
    </source>
</evidence>
<dbReference type="Proteomes" id="UP000429523">
    <property type="component" value="Unassembled WGS sequence"/>
</dbReference>
<dbReference type="Proteomes" id="UP000441208">
    <property type="component" value="Unassembled WGS sequence"/>
</dbReference>
<evidence type="ECO:0000313" key="4">
    <source>
        <dbReference type="EMBL" id="KAE9086304.1"/>
    </source>
</evidence>